<feature type="compositionally biased region" description="Polar residues" evidence="1">
    <location>
        <begin position="39"/>
        <end position="49"/>
    </location>
</feature>
<comment type="caution">
    <text evidence="2">The sequence shown here is derived from an EMBL/GenBank/DDBJ whole genome shotgun (WGS) entry which is preliminary data.</text>
</comment>
<proteinExistence type="predicted"/>
<feature type="compositionally biased region" description="Basic and acidic residues" evidence="1">
    <location>
        <begin position="865"/>
        <end position="877"/>
    </location>
</feature>
<accession>A0AAV9X7G9</accession>
<name>A0AAV9X7G9_9PEZI</name>
<feature type="compositionally biased region" description="Basic and acidic residues" evidence="1">
    <location>
        <begin position="1259"/>
        <end position="1278"/>
    </location>
</feature>
<feature type="region of interest" description="Disordered" evidence="1">
    <location>
        <begin position="1029"/>
        <end position="1101"/>
    </location>
</feature>
<feature type="compositionally biased region" description="Low complexity" evidence="1">
    <location>
        <begin position="69"/>
        <end position="84"/>
    </location>
</feature>
<organism evidence="2 3">
    <name type="scientific">Orbilia ellipsospora</name>
    <dbReference type="NCBI Taxonomy" id="2528407"/>
    <lineage>
        <taxon>Eukaryota</taxon>
        <taxon>Fungi</taxon>
        <taxon>Dikarya</taxon>
        <taxon>Ascomycota</taxon>
        <taxon>Pezizomycotina</taxon>
        <taxon>Orbiliomycetes</taxon>
        <taxon>Orbiliales</taxon>
        <taxon>Orbiliaceae</taxon>
        <taxon>Orbilia</taxon>
    </lineage>
</organism>
<protein>
    <submittedName>
        <fullName evidence="2">Uncharacterized protein</fullName>
    </submittedName>
</protein>
<reference evidence="2 3" key="1">
    <citation type="submission" date="2019-10" db="EMBL/GenBank/DDBJ databases">
        <authorList>
            <person name="Palmer J.M."/>
        </authorList>
    </citation>
    <scope>NUCLEOTIDE SEQUENCE [LARGE SCALE GENOMIC DNA]</scope>
    <source>
        <strain evidence="2 3">TWF694</strain>
    </source>
</reference>
<feature type="region of interest" description="Disordered" evidence="1">
    <location>
        <begin position="672"/>
        <end position="740"/>
    </location>
</feature>
<feature type="compositionally biased region" description="Acidic residues" evidence="1">
    <location>
        <begin position="280"/>
        <end position="290"/>
    </location>
</feature>
<feature type="compositionally biased region" description="Low complexity" evidence="1">
    <location>
        <begin position="248"/>
        <end position="260"/>
    </location>
</feature>
<feature type="compositionally biased region" description="Polar residues" evidence="1">
    <location>
        <begin position="1053"/>
        <end position="1063"/>
    </location>
</feature>
<feature type="compositionally biased region" description="Polar residues" evidence="1">
    <location>
        <begin position="1238"/>
        <end position="1250"/>
    </location>
</feature>
<sequence>MPPRRAAAKAAAAKAWLNNENSTATEEPSTNMPGKGRSTRSSKPTTQPDAETVEATKPKRSTRKTKAIEPTPSTETVEVTVEEAPAPPTKRTRGRAASTASVEEAPVASKPTRSTRRTKAKEAVETEPPVDIVEVTPKEVPAPPARKTRGRAASTASVEEAQTASKPARQTRKTKANEQENSVETKPVLEEALPASKPSRSTRKTKTIEPAPPIETIEAVPEEVPPVNKPSRSTRKTKPIEPVQTIDAIEAAPEEAPAIKKPSRSTRKTKASEPVPSTDAIEDVPEEAVPEEAPTQPAKRTRGRAAAAAASAVEPLVASKASSRSTRAIKMAEIPQSENDAPPVEENVTRTRGKRATKGGTAKPKQGVPTRSTRSKRTIKEVEEPEEELAVEQPNAKRVKTDPSPEPVLETTEGSAEPEAAMNDTPEPVLETIEEPVELEIAANGASENVLETVEESVKPEATVNDIRKPALEEIEEQAEPEVAKDDEPEPIKLVEFSGPQIISEMPLDKLYGTTDEDEPLVFEDAQEYIPGQTAEPDFTGVSMATTIELSFSEKVLTVEEEVEKNEVIFEKHEVFAAEAIIKENVEKSILNEVTEKSVIEDTVEKSIAKDNTKNGMEEVTEKSIMEDIAQKDTIENIIDKSFMENIAEKSMEDVEMMDVDSSFLIEQEFNQTPEKRSFPGPVVEENTGNPSALAPLSPAAVNASHAGPTENSSSNPFAKPDGKVDNAPPQTPIRNNMFSMAPMSASRGYSFSHLSYVPRNPSPLRQAPLRATYSPSEPTPTPPRRRRPVIENGIVSGPGDPSPLRPEEISNSDLDYQEKTPSRGSRRLNSPVPRGRSRSRSIRRESSPLKNAVEFSTQESNESETPKKPETPKKMESMSPFHRLAAGGYDPNQEISELREEEIPMTPASDTPMGDFLEDFNMLENESTLNGVVLNQNSPFVEIISDLNVTGADLMSHASHETIEKALAMTPNEISDVERIPETPPQQDESDIPMSSPMATPMPARIISLPQQDRGQLKFMEETADAGVISPNVRRSKRLFEPKKGKPEGRHSTGSLELAQQKTQEHSRRSTLSGSIDVSAGPSRNIKHPRASEARSAYLGPPPTVTVEAYQDQFKSSVLGAPSGLSEMDSPVTRAETMSPVMMEELEQVVGTEAPTNKGQTELAHRRFGGAGADDLSDTSPTEERDTEMVIEPAGIIQEQLAQPASLTYGSEESSLSDIPSEILSSDVSNDDSESSCIQQTQQCDSNRPSALILKTETSPKSHTSETSEASKSERTSRIPLLKSGKAGSNTPHLSARLHRLSHTKSLTERELSKVTARNTTRNGVYKQSKFDRKVIRLPGPRPPSPTRETQSAAAEESRNRRKRVFEETGIALGPGDDTDYVPPELSPSAKRVKWHNELEHEFDEEEKPRFNTHKGILAPERVREDPKIVQEVTIQKFLYEGERDIFDEDYYEEDE</sequence>
<feature type="compositionally biased region" description="Basic and acidic residues" evidence="1">
    <location>
        <begin position="1039"/>
        <end position="1052"/>
    </location>
</feature>
<feature type="compositionally biased region" description="Polar residues" evidence="1">
    <location>
        <begin position="1201"/>
        <end position="1219"/>
    </location>
</feature>
<evidence type="ECO:0000313" key="2">
    <source>
        <dbReference type="EMBL" id="KAK6538025.1"/>
    </source>
</evidence>
<feature type="compositionally biased region" description="Low complexity" evidence="1">
    <location>
        <begin position="690"/>
        <end position="705"/>
    </location>
</feature>
<feature type="region of interest" description="Disordered" evidence="1">
    <location>
        <begin position="754"/>
        <end position="880"/>
    </location>
</feature>
<feature type="compositionally biased region" description="Polar residues" evidence="1">
    <location>
        <begin position="18"/>
        <end position="32"/>
    </location>
</feature>
<gene>
    <name evidence="2" type="ORF">TWF694_010918</name>
</gene>
<feature type="region of interest" description="Disordered" evidence="1">
    <location>
        <begin position="1"/>
        <end position="426"/>
    </location>
</feature>
<evidence type="ECO:0000256" key="1">
    <source>
        <dbReference type="SAM" id="MobiDB-lite"/>
    </source>
</evidence>
<feature type="region of interest" description="Disordered" evidence="1">
    <location>
        <begin position="1153"/>
        <end position="1364"/>
    </location>
</feature>
<feature type="compositionally biased region" description="Polar residues" evidence="1">
    <location>
        <begin position="154"/>
        <end position="165"/>
    </location>
</feature>
<keyword evidence="3" id="KW-1185">Reference proteome</keyword>
<dbReference type="EMBL" id="JAVHJO010000008">
    <property type="protein sequence ID" value="KAK6538025.1"/>
    <property type="molecule type" value="Genomic_DNA"/>
</dbReference>
<dbReference type="Proteomes" id="UP001365542">
    <property type="component" value="Unassembled WGS sequence"/>
</dbReference>
<evidence type="ECO:0000313" key="3">
    <source>
        <dbReference type="Proteomes" id="UP001365542"/>
    </source>
</evidence>